<sequence>MSLILLLATLGLLVQGSSGEITVTQSPGAQSSAAGQTVSIRCRTSESVSDYLHWYLQKPGQAPQLLIYDATDRQSGVSSRFSGSSGSSTDFTLTISGVQAEDAAVYYCQTSYKNLPQKLN</sequence>
<dbReference type="SMART" id="SM00406">
    <property type="entry name" value="IGv"/>
    <property type="match status" value="1"/>
</dbReference>
<protein>
    <recommendedName>
        <fullName evidence="2">Ig-like domain-containing protein</fullName>
    </recommendedName>
</protein>
<dbReference type="SMART" id="SM00409">
    <property type="entry name" value="IG"/>
    <property type="match status" value="1"/>
</dbReference>
<name>A0A671X2Z0_SPAAU</name>
<dbReference type="PROSITE" id="PS50835">
    <property type="entry name" value="IG_LIKE"/>
    <property type="match status" value="1"/>
</dbReference>
<dbReference type="SUPFAM" id="SSF48726">
    <property type="entry name" value="Immunoglobulin"/>
    <property type="match status" value="1"/>
</dbReference>
<accession>A0A671X2Z0</accession>
<reference evidence="3" key="1">
    <citation type="submission" date="2025-08" db="UniProtKB">
        <authorList>
            <consortium name="Ensembl"/>
        </authorList>
    </citation>
    <scope>IDENTIFICATION</scope>
</reference>
<dbReference type="InterPro" id="IPR013783">
    <property type="entry name" value="Ig-like_fold"/>
</dbReference>
<organism evidence="3 4">
    <name type="scientific">Sparus aurata</name>
    <name type="common">Gilthead sea bream</name>
    <dbReference type="NCBI Taxonomy" id="8175"/>
    <lineage>
        <taxon>Eukaryota</taxon>
        <taxon>Metazoa</taxon>
        <taxon>Chordata</taxon>
        <taxon>Craniata</taxon>
        <taxon>Vertebrata</taxon>
        <taxon>Euteleostomi</taxon>
        <taxon>Actinopterygii</taxon>
        <taxon>Neopterygii</taxon>
        <taxon>Teleostei</taxon>
        <taxon>Neoteleostei</taxon>
        <taxon>Acanthomorphata</taxon>
        <taxon>Eupercaria</taxon>
        <taxon>Spariformes</taxon>
        <taxon>Sparidae</taxon>
        <taxon>Sparus</taxon>
    </lineage>
</organism>
<evidence type="ECO:0000313" key="3">
    <source>
        <dbReference type="Ensembl" id="ENSSAUP00010043250.1"/>
    </source>
</evidence>
<evidence type="ECO:0000256" key="1">
    <source>
        <dbReference type="SAM" id="SignalP"/>
    </source>
</evidence>
<dbReference type="InterPro" id="IPR003599">
    <property type="entry name" value="Ig_sub"/>
</dbReference>
<dbReference type="GeneTree" id="ENSGT01150000286991"/>
<keyword evidence="4" id="KW-1185">Reference proteome</keyword>
<feature type="domain" description="Ig-like" evidence="2">
    <location>
        <begin position="21"/>
        <end position="120"/>
    </location>
</feature>
<evidence type="ECO:0000313" key="4">
    <source>
        <dbReference type="Proteomes" id="UP000472265"/>
    </source>
</evidence>
<dbReference type="AlphaFoldDB" id="A0A671X2Z0"/>
<dbReference type="PANTHER" id="PTHR23267">
    <property type="entry name" value="IMMUNOGLOBULIN LIGHT CHAIN"/>
    <property type="match status" value="1"/>
</dbReference>
<dbReference type="InParanoid" id="A0A671X2Z0"/>
<dbReference type="Ensembl" id="ENSSAUT00010045523.1">
    <property type="protein sequence ID" value="ENSSAUP00010043250.1"/>
    <property type="gene ID" value="ENSSAUG00010018170.1"/>
</dbReference>
<feature type="signal peptide" evidence="1">
    <location>
        <begin position="1"/>
        <end position="19"/>
    </location>
</feature>
<dbReference type="InterPro" id="IPR013106">
    <property type="entry name" value="Ig_V-set"/>
</dbReference>
<feature type="chain" id="PRO_5025443160" description="Ig-like domain-containing protein" evidence="1">
    <location>
        <begin position="20"/>
        <end position="120"/>
    </location>
</feature>
<dbReference type="InterPro" id="IPR036179">
    <property type="entry name" value="Ig-like_dom_sf"/>
</dbReference>
<dbReference type="OMA" id="MLCCDGE"/>
<dbReference type="InterPro" id="IPR007110">
    <property type="entry name" value="Ig-like_dom"/>
</dbReference>
<dbReference type="Proteomes" id="UP000472265">
    <property type="component" value="Unassembled WGS sequence"/>
</dbReference>
<dbReference type="FunFam" id="2.60.40.10:FF:001230">
    <property type="entry name" value="Immunoglobulin kappa variable 8-16"/>
    <property type="match status" value="1"/>
</dbReference>
<dbReference type="InterPro" id="IPR050150">
    <property type="entry name" value="IgV_Light_Chain"/>
</dbReference>
<evidence type="ECO:0000259" key="2">
    <source>
        <dbReference type="PROSITE" id="PS50835"/>
    </source>
</evidence>
<proteinExistence type="predicted"/>
<reference evidence="3" key="2">
    <citation type="submission" date="2025-09" db="UniProtKB">
        <authorList>
            <consortium name="Ensembl"/>
        </authorList>
    </citation>
    <scope>IDENTIFICATION</scope>
</reference>
<dbReference type="Pfam" id="PF07686">
    <property type="entry name" value="V-set"/>
    <property type="match status" value="1"/>
</dbReference>
<keyword evidence="1" id="KW-0732">Signal</keyword>
<dbReference type="Gene3D" id="2.60.40.10">
    <property type="entry name" value="Immunoglobulins"/>
    <property type="match status" value="1"/>
</dbReference>